<organism evidence="2">
    <name type="scientific">Oikopleura dioica</name>
    <name type="common">Tunicate</name>
    <dbReference type="NCBI Taxonomy" id="34765"/>
    <lineage>
        <taxon>Eukaryota</taxon>
        <taxon>Metazoa</taxon>
        <taxon>Chordata</taxon>
        <taxon>Tunicata</taxon>
        <taxon>Appendicularia</taxon>
        <taxon>Copelata</taxon>
        <taxon>Oikopleuridae</taxon>
        <taxon>Oikopleura</taxon>
    </lineage>
</organism>
<reference evidence="2" key="1">
    <citation type="journal article" date="2010" name="Science">
        <title>Plasticity of animal genome architecture unmasked by rapid evolution of a pelagic tunicate.</title>
        <authorList>
            <person name="Denoeud F."/>
            <person name="Henriet S."/>
            <person name="Mungpakdee S."/>
            <person name="Aury J.M."/>
            <person name="Da Silva C."/>
            <person name="Brinkmann H."/>
            <person name="Mikhaleva J."/>
            <person name="Olsen L.C."/>
            <person name="Jubin C."/>
            <person name="Canestro C."/>
            <person name="Bouquet J.M."/>
            <person name="Danks G."/>
            <person name="Poulain J."/>
            <person name="Campsteijn C."/>
            <person name="Adamski M."/>
            <person name="Cross I."/>
            <person name="Yadetie F."/>
            <person name="Muffato M."/>
            <person name="Louis A."/>
            <person name="Butcher S."/>
            <person name="Tsagkogeorga G."/>
            <person name="Konrad A."/>
            <person name="Singh S."/>
            <person name="Jensen M.F."/>
            <person name="Cong E.H."/>
            <person name="Eikeseth-Otteraa H."/>
            <person name="Noel B."/>
            <person name="Anthouard V."/>
            <person name="Porcel B.M."/>
            <person name="Kachouri-Lafond R."/>
            <person name="Nishino A."/>
            <person name="Ugolini M."/>
            <person name="Chourrout P."/>
            <person name="Nishida H."/>
            <person name="Aasland R."/>
            <person name="Huzurbazar S."/>
            <person name="Westhof E."/>
            <person name="Delsuc F."/>
            <person name="Lehrach H."/>
            <person name="Reinhardt R."/>
            <person name="Weissenbach J."/>
            <person name="Roy S.W."/>
            <person name="Artiguenave F."/>
            <person name="Postlethwait J.H."/>
            <person name="Manak J.R."/>
            <person name="Thompson E.M."/>
            <person name="Jaillon O."/>
            <person name="Du Pasquier L."/>
            <person name="Boudinot P."/>
            <person name="Liberles D.A."/>
            <person name="Volff J.N."/>
            <person name="Philippe H."/>
            <person name="Lenhard B."/>
            <person name="Roest Crollius H."/>
            <person name="Wincker P."/>
            <person name="Chourrout D."/>
        </authorList>
    </citation>
    <scope>NUCLEOTIDE SEQUENCE [LARGE SCALE GENOMIC DNA]</scope>
</reference>
<dbReference type="InterPro" id="IPR043160">
    <property type="entry name" value="Dynein_C_barrel"/>
</dbReference>
<dbReference type="EMBL" id="FN654469">
    <property type="protein sequence ID" value="CBY34035.1"/>
    <property type="molecule type" value="Genomic_DNA"/>
</dbReference>
<dbReference type="GO" id="GO:0030286">
    <property type="term" value="C:dynein complex"/>
    <property type="evidence" value="ECO:0007669"/>
    <property type="project" value="InterPro"/>
</dbReference>
<dbReference type="GO" id="GO:0045505">
    <property type="term" value="F:dynein intermediate chain binding"/>
    <property type="evidence" value="ECO:0007669"/>
    <property type="project" value="InterPro"/>
</dbReference>
<proteinExistence type="predicted"/>
<evidence type="ECO:0000313" key="2">
    <source>
        <dbReference type="EMBL" id="CBY34035.1"/>
    </source>
</evidence>
<dbReference type="GO" id="GO:0051959">
    <property type="term" value="F:dynein light intermediate chain binding"/>
    <property type="evidence" value="ECO:0007669"/>
    <property type="project" value="InterPro"/>
</dbReference>
<accession>E4YEU8</accession>
<dbReference type="AlphaFoldDB" id="E4YEU8"/>
<dbReference type="Proteomes" id="UP000011014">
    <property type="component" value="Unassembled WGS sequence"/>
</dbReference>
<dbReference type="GO" id="GO:0007018">
    <property type="term" value="P:microtubule-based movement"/>
    <property type="evidence" value="ECO:0007669"/>
    <property type="project" value="InterPro"/>
</dbReference>
<gene>
    <name evidence="2" type="ORF">GSOID_T00022013001</name>
</gene>
<dbReference type="PANTHER" id="PTHR46961:SF20">
    <property type="entry name" value="LOW QUALITY PROTEIN: DYNEIN BETA CHAIN, CILIARY-LIKE"/>
    <property type="match status" value="1"/>
</dbReference>
<protein>
    <recommendedName>
        <fullName evidence="1">Dynein heavy chain C-terminal domain-containing protein</fullName>
    </recommendedName>
</protein>
<sequence length="75" mass="8558">AGCIAESKLKDLLPALPILYVKAVPIERLETKNMYECPVYKTAERGPNYVWTFNLRTKDHQNKWILGGVALLLQN</sequence>
<dbReference type="Pfam" id="PF18199">
    <property type="entry name" value="Dynein_C"/>
    <property type="match status" value="1"/>
</dbReference>
<dbReference type="PANTHER" id="PTHR46961">
    <property type="entry name" value="DYNEIN HEAVY CHAIN 1, AXONEMAL-LIKE PROTEIN"/>
    <property type="match status" value="1"/>
</dbReference>
<name>E4YEU8_OIKDI</name>
<dbReference type="InterPro" id="IPR026983">
    <property type="entry name" value="DHC"/>
</dbReference>
<evidence type="ECO:0000259" key="1">
    <source>
        <dbReference type="Pfam" id="PF18199"/>
    </source>
</evidence>
<dbReference type="InterPro" id="IPR041228">
    <property type="entry name" value="Dynein_C"/>
</dbReference>
<feature type="non-terminal residue" evidence="2">
    <location>
        <position position="1"/>
    </location>
</feature>
<dbReference type="Gene3D" id="3.10.490.20">
    <property type="match status" value="1"/>
</dbReference>
<feature type="domain" description="Dynein heavy chain C-terminal" evidence="1">
    <location>
        <begin position="2"/>
        <end position="73"/>
    </location>
</feature>